<dbReference type="OrthoDB" id="6095758at2759"/>
<dbReference type="STRING" id="6573.A0A210R2P4"/>
<feature type="compositionally biased region" description="Basic and acidic residues" evidence="6">
    <location>
        <begin position="914"/>
        <end position="929"/>
    </location>
</feature>
<dbReference type="InterPro" id="IPR036116">
    <property type="entry name" value="FN3_sf"/>
</dbReference>
<evidence type="ECO:0000256" key="5">
    <source>
        <dbReference type="ARBA" id="ARBA00023319"/>
    </source>
</evidence>
<protein>
    <submittedName>
        <fullName evidence="10">Nephrin</fullName>
    </submittedName>
</protein>
<evidence type="ECO:0000313" key="10">
    <source>
        <dbReference type="EMBL" id="OWF55214.1"/>
    </source>
</evidence>
<keyword evidence="7" id="KW-1133">Transmembrane helix</keyword>
<dbReference type="CDD" id="cd00096">
    <property type="entry name" value="Ig"/>
    <property type="match status" value="2"/>
</dbReference>
<comment type="caution">
    <text evidence="10">The sequence shown here is derived from an EMBL/GenBank/DDBJ whole genome shotgun (WGS) entry which is preliminary data.</text>
</comment>
<dbReference type="Pfam" id="PF08205">
    <property type="entry name" value="C2-set_2"/>
    <property type="match status" value="1"/>
</dbReference>
<dbReference type="GO" id="GO:0050839">
    <property type="term" value="F:cell adhesion molecule binding"/>
    <property type="evidence" value="ECO:0007669"/>
    <property type="project" value="TreeGrafter"/>
</dbReference>
<comment type="subcellular location">
    <subcellularLocation>
        <location evidence="1">Membrane</location>
        <topology evidence="1">Single-pass type I membrane protein</topology>
    </subcellularLocation>
</comment>
<evidence type="ECO:0000259" key="8">
    <source>
        <dbReference type="PROSITE" id="PS50835"/>
    </source>
</evidence>
<sequence length="1008" mass="109203">MQSIVTFVTGIGVEWTVTHSTVTEGGSLTLTCYVIVTCIIGIGVELTVTPSPVSEGGSLTLTCYIIVTCFIGIGVELTATPSPVSEGGSLTLTCSVTGNSSVFASFNYEDGRSIGIGQLSGGQCLDGSTAQPCNQQCNCTTDGKSFSVTISSVTRSWDKARIRCLVANPTATYSDIIVVSVINPPTGTLIVAPSGTQSVLTGTQVTLQCQVGGGNPLATLTWQCKGSPVTGQDLTNTTTAVSSLTFTVDSTYHQQQCVCTAGHQASPNGQFGTVSVAFNILYAPTVETFAIHYTSPFYKGDNVYIDCKIDGGNPLATLSWTCVDQSKETSTNMDTKGRAVSRLTITSITEVYNSRQCTCTATHLALSPSLTKSAVITVYYPPSTPALAVDTTNGGTLPWLDRPTFTGILTCTTTAGNPPTTRISWYNNGVIDPGQSAITRRFDPPDKDYNGHTFTCRADNNYTDTKDTSVVSNGLVLDIEYDPIITLDKSTAYINESQSFSRPCSAEGNPSPAVSWYRDTTLVQSHGTLQFSRTDRQDSGTYTCTATARSTNGNILLQSTKLFNVIIRYGPDVSLVITNTTENTTNVHVVCTANGVPDQYTYRWTHMFGSTVIRDTFDQVTSSGSVSTLSIPRMTYEDMGTYVCEVDNGFRGRDGEVVQKRQGFLSVQGSPKIIGAHGKYVAEKDNIFDINITYVSFSAPVNTTILRPDSTLPPQSELSITVSSVPVTVAFYNKDVPVDGYMVNLHFSKFESKHRGHYRLYVRNIFDDRDYNFEIIISGRPEPPLKLVISQITSHSAVVSWNPGNDHDNAETFTLTYQEHNGLSTTYVTLDRTTTAFTIEQLLPSTQYDVSVFAVNDDGTSEALSGAFVTPQESSNTGVALISVGSAMILLSLFVFAVTLFMLRRGRLPYTKQRETNKSSLTRKTDRQVETGGFGQQGYEDLNLEQIEPPTLYDEVSNNALDNYNNAAGQESNTYEDLQRKSEANPYADIPPKPGTGLDRLYVNTSID</sequence>
<dbReference type="GO" id="GO:0005886">
    <property type="term" value="C:plasma membrane"/>
    <property type="evidence" value="ECO:0007669"/>
    <property type="project" value="TreeGrafter"/>
</dbReference>
<organism evidence="10 11">
    <name type="scientific">Mizuhopecten yessoensis</name>
    <name type="common">Japanese scallop</name>
    <name type="synonym">Patinopecten yessoensis</name>
    <dbReference type="NCBI Taxonomy" id="6573"/>
    <lineage>
        <taxon>Eukaryota</taxon>
        <taxon>Metazoa</taxon>
        <taxon>Spiralia</taxon>
        <taxon>Lophotrochozoa</taxon>
        <taxon>Mollusca</taxon>
        <taxon>Bivalvia</taxon>
        <taxon>Autobranchia</taxon>
        <taxon>Pteriomorphia</taxon>
        <taxon>Pectinida</taxon>
        <taxon>Pectinoidea</taxon>
        <taxon>Pectinidae</taxon>
        <taxon>Mizuhopecten</taxon>
    </lineage>
</organism>
<dbReference type="PROSITE" id="PS50835">
    <property type="entry name" value="IG_LIKE"/>
    <property type="match status" value="5"/>
</dbReference>
<accession>A0A210R2P4</accession>
<keyword evidence="2 7" id="KW-0472">Membrane</keyword>
<dbReference type="Pfam" id="PF13927">
    <property type="entry name" value="Ig_3"/>
    <property type="match status" value="2"/>
</dbReference>
<feature type="region of interest" description="Disordered" evidence="6">
    <location>
        <begin position="914"/>
        <end position="936"/>
    </location>
</feature>
<reference evidence="10 11" key="1">
    <citation type="journal article" date="2017" name="Nat. Ecol. Evol.">
        <title>Scallop genome provides insights into evolution of bilaterian karyotype and development.</title>
        <authorList>
            <person name="Wang S."/>
            <person name="Zhang J."/>
            <person name="Jiao W."/>
            <person name="Li J."/>
            <person name="Xun X."/>
            <person name="Sun Y."/>
            <person name="Guo X."/>
            <person name="Huan P."/>
            <person name="Dong B."/>
            <person name="Zhang L."/>
            <person name="Hu X."/>
            <person name="Sun X."/>
            <person name="Wang J."/>
            <person name="Zhao C."/>
            <person name="Wang Y."/>
            <person name="Wang D."/>
            <person name="Huang X."/>
            <person name="Wang R."/>
            <person name="Lv J."/>
            <person name="Li Y."/>
            <person name="Zhang Z."/>
            <person name="Liu B."/>
            <person name="Lu W."/>
            <person name="Hui Y."/>
            <person name="Liang J."/>
            <person name="Zhou Z."/>
            <person name="Hou R."/>
            <person name="Li X."/>
            <person name="Liu Y."/>
            <person name="Li H."/>
            <person name="Ning X."/>
            <person name="Lin Y."/>
            <person name="Zhao L."/>
            <person name="Xing Q."/>
            <person name="Dou J."/>
            <person name="Li Y."/>
            <person name="Mao J."/>
            <person name="Guo H."/>
            <person name="Dou H."/>
            <person name="Li T."/>
            <person name="Mu C."/>
            <person name="Jiang W."/>
            <person name="Fu Q."/>
            <person name="Fu X."/>
            <person name="Miao Y."/>
            <person name="Liu J."/>
            <person name="Yu Q."/>
            <person name="Li R."/>
            <person name="Liao H."/>
            <person name="Li X."/>
            <person name="Kong Y."/>
            <person name="Jiang Z."/>
            <person name="Chourrout D."/>
            <person name="Li R."/>
            <person name="Bao Z."/>
        </authorList>
    </citation>
    <scope>NUCLEOTIDE SEQUENCE [LARGE SCALE GENOMIC DNA]</scope>
    <source>
        <strain evidence="10 11">PY_sf001</strain>
    </source>
</reference>
<keyword evidence="5" id="KW-0393">Immunoglobulin domain</keyword>
<keyword evidence="11" id="KW-1185">Reference proteome</keyword>
<gene>
    <name evidence="10" type="ORF">KP79_PYT21959</name>
</gene>
<feature type="domain" description="Ig-like" evidence="8">
    <location>
        <begin position="284"/>
        <end position="377"/>
    </location>
</feature>
<evidence type="ECO:0000256" key="3">
    <source>
        <dbReference type="ARBA" id="ARBA00023157"/>
    </source>
</evidence>
<dbReference type="InterPro" id="IPR051275">
    <property type="entry name" value="Cell_adhesion_signaling"/>
</dbReference>
<dbReference type="GO" id="GO:0098609">
    <property type="term" value="P:cell-cell adhesion"/>
    <property type="evidence" value="ECO:0007669"/>
    <property type="project" value="TreeGrafter"/>
</dbReference>
<dbReference type="AlphaFoldDB" id="A0A210R2P4"/>
<dbReference type="Proteomes" id="UP000242188">
    <property type="component" value="Unassembled WGS sequence"/>
</dbReference>
<evidence type="ECO:0000256" key="2">
    <source>
        <dbReference type="ARBA" id="ARBA00023136"/>
    </source>
</evidence>
<dbReference type="SMART" id="SM00409">
    <property type="entry name" value="IG"/>
    <property type="match status" value="5"/>
</dbReference>
<dbReference type="PANTHER" id="PTHR11640">
    <property type="entry name" value="NEPHRIN"/>
    <property type="match status" value="1"/>
</dbReference>
<dbReference type="CDD" id="cd00063">
    <property type="entry name" value="FN3"/>
    <property type="match status" value="1"/>
</dbReference>
<dbReference type="InterPro" id="IPR036179">
    <property type="entry name" value="Ig-like_dom_sf"/>
</dbReference>
<dbReference type="InterPro" id="IPR003598">
    <property type="entry name" value="Ig_sub2"/>
</dbReference>
<dbReference type="Gene3D" id="2.60.40.10">
    <property type="entry name" value="Immunoglobulins"/>
    <property type="match status" value="6"/>
</dbReference>
<evidence type="ECO:0000256" key="6">
    <source>
        <dbReference type="SAM" id="MobiDB-lite"/>
    </source>
</evidence>
<evidence type="ECO:0000256" key="4">
    <source>
        <dbReference type="ARBA" id="ARBA00023180"/>
    </source>
</evidence>
<dbReference type="PROSITE" id="PS50853">
    <property type="entry name" value="FN3"/>
    <property type="match status" value="1"/>
</dbReference>
<feature type="domain" description="Ig-like" evidence="8">
    <location>
        <begin position="185"/>
        <end position="275"/>
    </location>
</feature>
<feature type="transmembrane region" description="Helical" evidence="7">
    <location>
        <begin position="879"/>
        <end position="903"/>
    </location>
</feature>
<feature type="domain" description="Fibronectin type-III" evidence="9">
    <location>
        <begin position="783"/>
        <end position="874"/>
    </location>
</feature>
<feature type="domain" description="Ig-like" evidence="8">
    <location>
        <begin position="382"/>
        <end position="472"/>
    </location>
</feature>
<proteinExistence type="predicted"/>
<keyword evidence="4" id="KW-0325">Glycoprotein</keyword>
<dbReference type="SUPFAM" id="SSF48726">
    <property type="entry name" value="Immunoglobulin"/>
    <property type="match status" value="5"/>
</dbReference>
<dbReference type="EMBL" id="NEDP02000736">
    <property type="protein sequence ID" value="OWF55214.1"/>
    <property type="molecule type" value="Genomic_DNA"/>
</dbReference>
<dbReference type="InterPro" id="IPR013783">
    <property type="entry name" value="Ig-like_fold"/>
</dbReference>
<keyword evidence="7" id="KW-0812">Transmembrane</keyword>
<evidence type="ECO:0000313" key="11">
    <source>
        <dbReference type="Proteomes" id="UP000242188"/>
    </source>
</evidence>
<dbReference type="SMART" id="SM00408">
    <property type="entry name" value="IGc2"/>
    <property type="match status" value="2"/>
</dbReference>
<evidence type="ECO:0000259" key="9">
    <source>
        <dbReference type="PROSITE" id="PS50853"/>
    </source>
</evidence>
<dbReference type="InterPro" id="IPR003961">
    <property type="entry name" value="FN3_dom"/>
</dbReference>
<dbReference type="InterPro" id="IPR013162">
    <property type="entry name" value="CD80_C2-set"/>
</dbReference>
<dbReference type="SUPFAM" id="SSF49265">
    <property type="entry name" value="Fibronectin type III"/>
    <property type="match status" value="1"/>
</dbReference>
<dbReference type="InterPro" id="IPR003599">
    <property type="entry name" value="Ig_sub"/>
</dbReference>
<keyword evidence="3" id="KW-1015">Disulfide bond</keyword>
<dbReference type="GO" id="GO:0005911">
    <property type="term" value="C:cell-cell junction"/>
    <property type="evidence" value="ECO:0007669"/>
    <property type="project" value="TreeGrafter"/>
</dbReference>
<dbReference type="InterPro" id="IPR007110">
    <property type="entry name" value="Ig-like_dom"/>
</dbReference>
<name>A0A210R2P4_MIZYE</name>
<evidence type="ECO:0000256" key="1">
    <source>
        <dbReference type="ARBA" id="ARBA00004479"/>
    </source>
</evidence>
<feature type="domain" description="Ig-like" evidence="8">
    <location>
        <begin position="483"/>
        <end position="556"/>
    </location>
</feature>
<dbReference type="Pfam" id="PF00041">
    <property type="entry name" value="fn3"/>
    <property type="match status" value="1"/>
</dbReference>
<evidence type="ECO:0000256" key="7">
    <source>
        <dbReference type="SAM" id="Phobius"/>
    </source>
</evidence>
<dbReference type="SMART" id="SM00060">
    <property type="entry name" value="FN3"/>
    <property type="match status" value="1"/>
</dbReference>
<feature type="domain" description="Ig-like" evidence="8">
    <location>
        <begin position="571"/>
        <end position="666"/>
    </location>
</feature>
<dbReference type="PANTHER" id="PTHR11640:SF164">
    <property type="entry name" value="MAM DOMAIN-CONTAINING GLYCOSYLPHOSPHATIDYLINOSITOL ANCHOR PROTEIN 1"/>
    <property type="match status" value="1"/>
</dbReference>